<dbReference type="EMBL" id="WFLN01000005">
    <property type="protein sequence ID" value="KAB8031915.1"/>
    <property type="molecule type" value="Genomic_DNA"/>
</dbReference>
<evidence type="ECO:0000313" key="1">
    <source>
        <dbReference type="EMBL" id="KAB8031915.1"/>
    </source>
</evidence>
<sequence>MPSLKYIPDQIMWHDGMLLSPQHFQQAFKRCENIIRYHNYESSPYPFGIKNFAIDQTSFASGLFKIEELECIFQDGLEYYYNSIYDSNQVQLDLSKYKEHLESKTLTLYISIPKIQNKNSILNNTYSRYKVANIDNIAFDENTGEDEIPIPRVRPNISLLFEHELTQHYISLPLLKIYHENSIYKLREFSQPSTKITKKSAVWKICHSICMTLRYKIQDIIETLQKFNKMHVNTELLDRIETLKSMKSCLPRLEACIHSEQMHPFILYLETYSVVSSILANEIYEMPAPLIEYNHYDNLSCFIKLKTILNEYLEKEIPSDFNITKAVKIDNKFTLSIHKGALGVNDESHFLLGFKKSSDISQINFLNWIKSAIVCEEENFEILLERRVLGLQRTLIEKYENLIPQKNIYLVRVKLDKTLKEKLNIIISPSIIDNTEFSPDEILIYTRKKI</sequence>
<dbReference type="AlphaFoldDB" id="A0A833N783"/>
<accession>A0A833N783</accession>
<evidence type="ECO:0008006" key="3">
    <source>
        <dbReference type="Google" id="ProtNLM"/>
    </source>
</evidence>
<organism evidence="1 2">
    <name type="scientific">Fluviispira multicolorata</name>
    <dbReference type="NCBI Taxonomy" id="2654512"/>
    <lineage>
        <taxon>Bacteria</taxon>
        <taxon>Pseudomonadati</taxon>
        <taxon>Bdellovibrionota</taxon>
        <taxon>Oligoflexia</taxon>
        <taxon>Silvanigrellales</taxon>
        <taxon>Silvanigrellaceae</taxon>
        <taxon>Fluviispira</taxon>
    </lineage>
</organism>
<evidence type="ECO:0000313" key="2">
    <source>
        <dbReference type="Proteomes" id="UP000442694"/>
    </source>
</evidence>
<protein>
    <recommendedName>
        <fullName evidence="3">Type VI secretion system protein ImpJ</fullName>
    </recommendedName>
</protein>
<dbReference type="Proteomes" id="UP000442694">
    <property type="component" value="Unassembled WGS sequence"/>
</dbReference>
<dbReference type="Pfam" id="PF05936">
    <property type="entry name" value="T6SS_VasE"/>
    <property type="match status" value="1"/>
</dbReference>
<dbReference type="NCBIfam" id="TIGR03353">
    <property type="entry name" value="VI_chp_4"/>
    <property type="match status" value="1"/>
</dbReference>
<name>A0A833N783_9BACT</name>
<dbReference type="RefSeq" id="WP_152212090.1">
    <property type="nucleotide sequence ID" value="NZ_WFLN01000005.1"/>
</dbReference>
<proteinExistence type="predicted"/>
<keyword evidence="2" id="KW-1185">Reference proteome</keyword>
<reference evidence="1 2" key="1">
    <citation type="submission" date="2019-10" db="EMBL/GenBank/DDBJ databases">
        <title>New genus of Silvanigrellaceae.</title>
        <authorList>
            <person name="Pitt A."/>
            <person name="Hahn M.W."/>
        </authorList>
    </citation>
    <scope>NUCLEOTIDE SEQUENCE [LARGE SCALE GENOMIC DNA]</scope>
    <source>
        <strain evidence="1 2">33A1-SZDP</strain>
    </source>
</reference>
<comment type="caution">
    <text evidence="1">The sequence shown here is derived from an EMBL/GenBank/DDBJ whole genome shotgun (WGS) entry which is preliminary data.</text>
</comment>
<dbReference type="PANTHER" id="PTHR35566:SF1">
    <property type="entry name" value="TYPE VI SECRETION SYSTEM BASEPLATE COMPONENT TSSK1"/>
    <property type="match status" value="1"/>
</dbReference>
<dbReference type="PANTHER" id="PTHR35566">
    <property type="entry name" value="BLR3599 PROTEIN"/>
    <property type="match status" value="1"/>
</dbReference>
<dbReference type="InterPro" id="IPR010263">
    <property type="entry name" value="T6SS_TssK"/>
</dbReference>
<gene>
    <name evidence="1" type="ORF">GCL57_04525</name>
</gene>